<evidence type="ECO:0000259" key="14">
    <source>
        <dbReference type="PROSITE" id="PS52004"/>
    </source>
</evidence>
<dbReference type="PIRSF" id="PIRSF000447">
    <property type="entry name" value="KAS_II"/>
    <property type="match status" value="1"/>
</dbReference>
<evidence type="ECO:0000256" key="8">
    <source>
        <dbReference type="ARBA" id="ARBA00023098"/>
    </source>
</evidence>
<proteinExistence type="inferred from homology"/>
<comment type="catalytic activity">
    <reaction evidence="11">
        <text>(9Z)-hexadecenoyl-[ACP] + malonyl-[ACP] + H(+) = 3-oxo-(11Z)-octadecenoyl-[ACP] + holo-[ACP] + CO2</text>
        <dbReference type="Rhea" id="RHEA:55040"/>
        <dbReference type="Rhea" id="RHEA-COMP:9623"/>
        <dbReference type="Rhea" id="RHEA-COMP:9685"/>
        <dbReference type="Rhea" id="RHEA-COMP:10800"/>
        <dbReference type="Rhea" id="RHEA-COMP:14074"/>
        <dbReference type="ChEBI" id="CHEBI:15378"/>
        <dbReference type="ChEBI" id="CHEBI:16526"/>
        <dbReference type="ChEBI" id="CHEBI:64479"/>
        <dbReference type="ChEBI" id="CHEBI:78449"/>
        <dbReference type="ChEBI" id="CHEBI:83989"/>
        <dbReference type="ChEBI" id="CHEBI:138538"/>
        <dbReference type="EC" id="2.3.1.179"/>
    </reaction>
</comment>
<comment type="function">
    <text evidence="11">Involved in the type II fatty acid elongation cycle. Catalyzes the elongation of a wide range of acyl-ACP by the addition of two carbons from malonyl-ACP to an acyl acceptor. Can efficiently catalyze the conversion of palmitoleoyl-ACP (cis-hexadec-9-enoyl-ACP) to cis-vaccenoyl-ACP (cis-octadec-11-enoyl-ACP), an essential step in the thermal regulation of fatty acid composition.</text>
</comment>
<keyword evidence="9 11" id="KW-0275">Fatty acid biosynthesis</keyword>
<dbReference type="PROSITE" id="PS52004">
    <property type="entry name" value="KS3_2"/>
    <property type="match status" value="1"/>
</dbReference>
<dbReference type="AlphaFoldDB" id="A0A9X2U5Q7"/>
<reference evidence="15" key="1">
    <citation type="submission" date="2022-08" db="EMBL/GenBank/DDBJ databases">
        <title>Genomic Encyclopedia of Type Strains, Phase V (KMG-V): Genome sequencing to study the core and pangenomes of soil and plant-associated prokaryotes.</title>
        <authorList>
            <person name="Whitman W."/>
        </authorList>
    </citation>
    <scope>NUCLEOTIDE SEQUENCE</scope>
    <source>
        <strain evidence="15">SP2017</strain>
    </source>
</reference>
<dbReference type="GO" id="GO:0005829">
    <property type="term" value="C:cytosol"/>
    <property type="evidence" value="ECO:0007669"/>
    <property type="project" value="TreeGrafter"/>
</dbReference>
<evidence type="ECO:0000313" key="16">
    <source>
        <dbReference type="Proteomes" id="UP001155010"/>
    </source>
</evidence>
<dbReference type="EC" id="2.3.1.179" evidence="3 11"/>
<evidence type="ECO:0000256" key="9">
    <source>
        <dbReference type="ARBA" id="ARBA00023160"/>
    </source>
</evidence>
<gene>
    <name evidence="15" type="ORF">GGP83_000309</name>
</gene>
<dbReference type="InterPro" id="IPR016039">
    <property type="entry name" value="Thiolase-like"/>
</dbReference>
<dbReference type="InterPro" id="IPR018201">
    <property type="entry name" value="Ketoacyl_synth_AS"/>
</dbReference>
<keyword evidence="7" id="KW-0276">Fatty acid metabolism</keyword>
<comment type="catalytic activity">
    <reaction evidence="11">
        <text>a fatty acyl-[ACP] + malonyl-[ACP] + H(+) = a 3-oxoacyl-[ACP] + holo-[ACP] + CO2</text>
        <dbReference type="Rhea" id="RHEA:22836"/>
        <dbReference type="Rhea" id="RHEA-COMP:9623"/>
        <dbReference type="Rhea" id="RHEA-COMP:9685"/>
        <dbReference type="Rhea" id="RHEA-COMP:9916"/>
        <dbReference type="Rhea" id="RHEA-COMP:14125"/>
        <dbReference type="ChEBI" id="CHEBI:15378"/>
        <dbReference type="ChEBI" id="CHEBI:16526"/>
        <dbReference type="ChEBI" id="CHEBI:64479"/>
        <dbReference type="ChEBI" id="CHEBI:78449"/>
        <dbReference type="ChEBI" id="CHEBI:78776"/>
        <dbReference type="ChEBI" id="CHEBI:138651"/>
    </reaction>
</comment>
<comment type="similarity">
    <text evidence="2 11 13">Belongs to the thiolase-like superfamily. Beta-ketoacyl-ACP synthases family.</text>
</comment>
<evidence type="ECO:0000256" key="10">
    <source>
        <dbReference type="ARBA" id="ARBA00023315"/>
    </source>
</evidence>
<evidence type="ECO:0000256" key="3">
    <source>
        <dbReference type="ARBA" id="ARBA00012356"/>
    </source>
</evidence>
<name>A0A9X2U5Q7_9BACT</name>
<dbReference type="Pfam" id="PF02801">
    <property type="entry name" value="Ketoacyl-synt_C"/>
    <property type="match status" value="1"/>
</dbReference>
<keyword evidence="6 11" id="KW-0808">Transferase</keyword>
<keyword evidence="8" id="KW-0443">Lipid metabolism</keyword>
<evidence type="ECO:0000256" key="5">
    <source>
        <dbReference type="ARBA" id="ARBA00022516"/>
    </source>
</evidence>
<evidence type="ECO:0000256" key="13">
    <source>
        <dbReference type="RuleBase" id="RU003694"/>
    </source>
</evidence>
<dbReference type="RefSeq" id="WP_259081307.1">
    <property type="nucleotide sequence ID" value="NZ_JANTZN010000003.1"/>
</dbReference>
<accession>A0A9X2U5Q7</accession>
<dbReference type="InterPro" id="IPR014031">
    <property type="entry name" value="Ketoacyl_synth_C"/>
</dbReference>
<dbReference type="Pfam" id="PF00109">
    <property type="entry name" value="ketoacyl-synt"/>
    <property type="match status" value="1"/>
</dbReference>
<dbReference type="EMBL" id="JANUBB010000001">
    <property type="protein sequence ID" value="MCS3950383.1"/>
    <property type="molecule type" value="Genomic_DNA"/>
</dbReference>
<dbReference type="PANTHER" id="PTHR11712">
    <property type="entry name" value="POLYKETIDE SYNTHASE-RELATED"/>
    <property type="match status" value="1"/>
</dbReference>
<dbReference type="FunFam" id="3.40.47.10:FF:000009">
    <property type="entry name" value="3-oxoacyl-[acyl-carrier-protein] synthase 2"/>
    <property type="match status" value="1"/>
</dbReference>
<keyword evidence="5 11" id="KW-0444">Lipid biosynthesis</keyword>
<keyword evidence="10 11" id="KW-0012">Acyltransferase</keyword>
<dbReference type="SUPFAM" id="SSF53901">
    <property type="entry name" value="Thiolase-like"/>
    <property type="match status" value="2"/>
</dbReference>
<evidence type="ECO:0000256" key="6">
    <source>
        <dbReference type="ARBA" id="ARBA00022679"/>
    </source>
</evidence>
<dbReference type="Proteomes" id="UP001155010">
    <property type="component" value="Unassembled WGS sequence"/>
</dbReference>
<dbReference type="InterPro" id="IPR000794">
    <property type="entry name" value="Beta-ketoacyl_synthase"/>
</dbReference>
<dbReference type="NCBIfam" id="NF004970">
    <property type="entry name" value="PRK06333.1"/>
    <property type="match status" value="1"/>
</dbReference>
<dbReference type="CDD" id="cd00834">
    <property type="entry name" value="KAS_I_II"/>
    <property type="match status" value="1"/>
</dbReference>
<dbReference type="PROSITE" id="PS00606">
    <property type="entry name" value="KS3_1"/>
    <property type="match status" value="1"/>
</dbReference>
<feature type="domain" description="Ketosynthase family 3 (KS3)" evidence="14">
    <location>
        <begin position="5"/>
        <end position="416"/>
    </location>
</feature>
<evidence type="ECO:0000256" key="4">
    <source>
        <dbReference type="ARBA" id="ARBA00014657"/>
    </source>
</evidence>
<evidence type="ECO:0000256" key="1">
    <source>
        <dbReference type="ARBA" id="ARBA00005194"/>
    </source>
</evidence>
<organism evidence="15 16">
    <name type="scientific">Salinibacter ruber</name>
    <dbReference type="NCBI Taxonomy" id="146919"/>
    <lineage>
        <taxon>Bacteria</taxon>
        <taxon>Pseudomonadati</taxon>
        <taxon>Rhodothermota</taxon>
        <taxon>Rhodothermia</taxon>
        <taxon>Rhodothermales</taxon>
        <taxon>Salinibacteraceae</taxon>
        <taxon>Salinibacter</taxon>
    </lineage>
</organism>
<evidence type="ECO:0000256" key="11">
    <source>
        <dbReference type="PIRNR" id="PIRNR000447"/>
    </source>
</evidence>
<sequence length="419" mass="44291">MAGTSRRVVVTGMGALTPLGLSVEEYWRGLVEGESGAATIESFDPEGLRVTFACELDGFDPEDHLPAKQARRVDPFSQYALVTADQAVADAGLDPDGMSQDEKDRIGVVYGTGIGGIKTFRDQAEEFIEGGEKRTSPFFIPTLIPDIAAGQIAMAHGFRGPNHAMVSACATGNHNIGDAYRMIQRGDMDAALCGGTDACVTRLGIAGFASMRALSTRNDDPARASRPFDAHRDGFVMGEGAGALFIEDLERARARGATIYAEIEGIGMSADAHHLTAPDPEGGGVCLALNRVLDNAGLEPTDVDYINAHGTSTPLGDEAETKALKKVFDDHAYDLNVSSTKSMTGHLLGAAGAIEAIAAIQALRHDVVPPTINFEEADPACDLDYTFNEAEKRPVSVALSNAFGFGGHNTSLALRAYDE</sequence>
<dbReference type="GO" id="GO:0006633">
    <property type="term" value="P:fatty acid biosynthetic process"/>
    <property type="evidence" value="ECO:0007669"/>
    <property type="project" value="UniProtKB-UniRule"/>
</dbReference>
<dbReference type="NCBIfam" id="TIGR03150">
    <property type="entry name" value="fabF"/>
    <property type="match status" value="1"/>
</dbReference>
<comment type="pathway">
    <text evidence="1 11">Lipid metabolism; fatty acid biosynthesis.</text>
</comment>
<dbReference type="SMART" id="SM00825">
    <property type="entry name" value="PKS_KS"/>
    <property type="match status" value="1"/>
</dbReference>
<evidence type="ECO:0000256" key="12">
    <source>
        <dbReference type="PIRSR" id="PIRSR000447-1"/>
    </source>
</evidence>
<dbReference type="InterPro" id="IPR020841">
    <property type="entry name" value="PKS_Beta-ketoAc_synthase_dom"/>
</dbReference>
<dbReference type="GO" id="GO:0004315">
    <property type="term" value="F:3-oxoacyl-[acyl-carrier-protein] synthase activity"/>
    <property type="evidence" value="ECO:0007669"/>
    <property type="project" value="UniProtKB-UniRule"/>
</dbReference>
<dbReference type="Gene3D" id="3.40.47.10">
    <property type="match status" value="1"/>
</dbReference>
<feature type="active site" description="For beta-ketoacyl synthase activity" evidence="12">
    <location>
        <position position="169"/>
    </location>
</feature>
<dbReference type="NCBIfam" id="NF005589">
    <property type="entry name" value="PRK07314.1"/>
    <property type="match status" value="1"/>
</dbReference>
<dbReference type="InterPro" id="IPR014030">
    <property type="entry name" value="Ketoacyl_synth_N"/>
</dbReference>
<evidence type="ECO:0000256" key="7">
    <source>
        <dbReference type="ARBA" id="ARBA00022832"/>
    </source>
</evidence>
<evidence type="ECO:0000313" key="15">
    <source>
        <dbReference type="EMBL" id="MCS3950383.1"/>
    </source>
</evidence>
<protein>
    <recommendedName>
        <fullName evidence="4 11">3-oxoacyl-[acyl-carrier-protein] synthase 2</fullName>
        <ecNumber evidence="3 11">2.3.1.179</ecNumber>
    </recommendedName>
</protein>
<dbReference type="PANTHER" id="PTHR11712:SF336">
    <property type="entry name" value="3-OXOACYL-[ACYL-CARRIER-PROTEIN] SYNTHASE, MITOCHONDRIAL"/>
    <property type="match status" value="1"/>
</dbReference>
<dbReference type="InterPro" id="IPR017568">
    <property type="entry name" value="3-oxoacyl-ACP_synth-2"/>
</dbReference>
<comment type="caution">
    <text evidence="15">The sequence shown here is derived from an EMBL/GenBank/DDBJ whole genome shotgun (WGS) entry which is preliminary data.</text>
</comment>
<evidence type="ECO:0000256" key="2">
    <source>
        <dbReference type="ARBA" id="ARBA00008467"/>
    </source>
</evidence>